<keyword evidence="2" id="KW-0325">Glycoprotein</keyword>
<dbReference type="SUPFAM" id="SSF53474">
    <property type="entry name" value="alpha/beta-Hydrolases"/>
    <property type="match status" value="1"/>
</dbReference>
<proteinExistence type="inferred from homology"/>
<dbReference type="Gene3D" id="3.40.50.1820">
    <property type="entry name" value="alpha/beta hydrolase"/>
    <property type="match status" value="1"/>
</dbReference>
<sequence>FSVSHFITVVGLLNGLVALSGSALSSFAVDHDPLATGQDLARRNNCPESPVLDMVRCLQELPVETLVQADSGLQEMRLAAQGFVAGLTSLLGASPAVDGSDDQRSLPGFLERSPLEALKLGQFPDIPLLTGVTAAETASALSGVWCRAVELMRQASNSSIFLLSNSDSFRNGYCTY</sequence>
<keyword evidence="3" id="KW-0732">Signal</keyword>
<protein>
    <recommendedName>
        <fullName evidence="4">Carboxylesterase type B domain-containing protein</fullName>
    </recommendedName>
</protein>
<evidence type="ECO:0000256" key="2">
    <source>
        <dbReference type="ARBA" id="ARBA00023180"/>
    </source>
</evidence>
<feature type="domain" description="Carboxylesterase type B" evidence="4">
    <location>
        <begin position="11"/>
        <end position="144"/>
    </location>
</feature>
<feature type="chain" id="PRO_5046494469" description="Carboxylesterase type B domain-containing protein" evidence="3">
    <location>
        <begin position="24"/>
        <end position="176"/>
    </location>
</feature>
<dbReference type="InterPro" id="IPR051093">
    <property type="entry name" value="Neuroligin/BSAL"/>
</dbReference>
<feature type="non-terminal residue" evidence="5">
    <location>
        <position position="1"/>
    </location>
</feature>
<comment type="similarity">
    <text evidence="1">Belongs to the type-B carboxylesterase/lipase family.</text>
</comment>
<evidence type="ECO:0000256" key="3">
    <source>
        <dbReference type="SAM" id="SignalP"/>
    </source>
</evidence>
<reference evidence="5" key="1">
    <citation type="submission" date="2021-03" db="EMBL/GenBank/DDBJ databases">
        <authorList>
            <person name="Tran Van P."/>
        </authorList>
    </citation>
    <scope>NUCLEOTIDE SEQUENCE</scope>
</reference>
<dbReference type="EMBL" id="CAJPIN010050481">
    <property type="protein sequence ID" value="CAG2066104.1"/>
    <property type="molecule type" value="Genomic_DNA"/>
</dbReference>
<gene>
    <name evidence="5" type="ORF">TPAB3V08_LOCUS13047</name>
</gene>
<dbReference type="PANTHER" id="PTHR43903">
    <property type="entry name" value="NEUROLIGIN"/>
    <property type="match status" value="1"/>
</dbReference>
<dbReference type="Pfam" id="PF00135">
    <property type="entry name" value="COesterase"/>
    <property type="match status" value="1"/>
</dbReference>
<evidence type="ECO:0000256" key="1">
    <source>
        <dbReference type="ARBA" id="ARBA00005964"/>
    </source>
</evidence>
<evidence type="ECO:0000313" key="6">
    <source>
        <dbReference type="Proteomes" id="UP001153148"/>
    </source>
</evidence>
<name>A0ABN7PE93_TIMPD</name>
<feature type="signal peptide" evidence="3">
    <location>
        <begin position="1"/>
        <end position="23"/>
    </location>
</feature>
<evidence type="ECO:0000313" key="5">
    <source>
        <dbReference type="EMBL" id="CAG2066104.1"/>
    </source>
</evidence>
<evidence type="ECO:0000259" key="4">
    <source>
        <dbReference type="Pfam" id="PF00135"/>
    </source>
</evidence>
<organism evidence="5 6">
    <name type="scientific">Timema podura</name>
    <name type="common">Walking stick</name>
    <dbReference type="NCBI Taxonomy" id="61482"/>
    <lineage>
        <taxon>Eukaryota</taxon>
        <taxon>Metazoa</taxon>
        <taxon>Ecdysozoa</taxon>
        <taxon>Arthropoda</taxon>
        <taxon>Hexapoda</taxon>
        <taxon>Insecta</taxon>
        <taxon>Pterygota</taxon>
        <taxon>Neoptera</taxon>
        <taxon>Polyneoptera</taxon>
        <taxon>Phasmatodea</taxon>
        <taxon>Timematodea</taxon>
        <taxon>Timematoidea</taxon>
        <taxon>Timematidae</taxon>
        <taxon>Timema</taxon>
    </lineage>
</organism>
<accession>A0ABN7PE93</accession>
<keyword evidence="6" id="KW-1185">Reference proteome</keyword>
<comment type="caution">
    <text evidence="5">The sequence shown here is derived from an EMBL/GenBank/DDBJ whole genome shotgun (WGS) entry which is preliminary data.</text>
</comment>
<dbReference type="InterPro" id="IPR002018">
    <property type="entry name" value="CarbesteraseB"/>
</dbReference>
<dbReference type="Proteomes" id="UP001153148">
    <property type="component" value="Unassembled WGS sequence"/>
</dbReference>
<dbReference type="InterPro" id="IPR029058">
    <property type="entry name" value="AB_hydrolase_fold"/>
</dbReference>